<proteinExistence type="predicted"/>
<dbReference type="EMBL" id="UOFK01000324">
    <property type="protein sequence ID" value="VAW82550.1"/>
    <property type="molecule type" value="Genomic_DNA"/>
</dbReference>
<keyword evidence="3" id="KW-0804">Transcription</keyword>
<dbReference type="InterPro" id="IPR001647">
    <property type="entry name" value="HTH_TetR"/>
</dbReference>
<gene>
    <name evidence="5" type="ORF">MNBD_GAMMA13-1430</name>
</gene>
<evidence type="ECO:0000259" key="4">
    <source>
        <dbReference type="PROSITE" id="PS50977"/>
    </source>
</evidence>
<keyword evidence="2" id="KW-0238">DNA-binding</keyword>
<dbReference type="InterPro" id="IPR009057">
    <property type="entry name" value="Homeodomain-like_sf"/>
</dbReference>
<dbReference type="Pfam" id="PF00440">
    <property type="entry name" value="TetR_N"/>
    <property type="match status" value="1"/>
</dbReference>
<keyword evidence="1" id="KW-0805">Transcription regulation</keyword>
<dbReference type="GO" id="GO:0003677">
    <property type="term" value="F:DNA binding"/>
    <property type="evidence" value="ECO:0007669"/>
    <property type="project" value="UniProtKB-KW"/>
</dbReference>
<dbReference type="SUPFAM" id="SSF46689">
    <property type="entry name" value="Homeodomain-like"/>
    <property type="match status" value="1"/>
</dbReference>
<dbReference type="Gene3D" id="1.10.357.10">
    <property type="entry name" value="Tetracycline Repressor, domain 2"/>
    <property type="match status" value="1"/>
</dbReference>
<dbReference type="PROSITE" id="PS50977">
    <property type="entry name" value="HTH_TETR_2"/>
    <property type="match status" value="1"/>
</dbReference>
<sequence>MPPASNKRERLICSADNLILQQGFRQTTLADIAEDSGIPLGNVYYYFKTKQDIGKTVIENRLRGLRELLAKCSAKASAKDRLLEFLRYPGEIKQTLINNGCPMGTLSYELSRSQTYLQAPSSDLIKTLLDWTVAQFAELGVPNPESSGLQFVCNLQGMSLVANTLKQGEIIDIMVERTREWIQSL</sequence>
<dbReference type="PANTHER" id="PTHR47506">
    <property type="entry name" value="TRANSCRIPTIONAL REGULATORY PROTEIN"/>
    <property type="match status" value="1"/>
</dbReference>
<name>A0A3B0Z0R5_9ZZZZ</name>
<organism evidence="5">
    <name type="scientific">hydrothermal vent metagenome</name>
    <dbReference type="NCBI Taxonomy" id="652676"/>
    <lineage>
        <taxon>unclassified sequences</taxon>
        <taxon>metagenomes</taxon>
        <taxon>ecological metagenomes</taxon>
    </lineage>
</organism>
<protein>
    <recommendedName>
        <fullName evidence="4">HTH tetR-type domain-containing protein</fullName>
    </recommendedName>
</protein>
<dbReference type="SUPFAM" id="SSF48498">
    <property type="entry name" value="Tetracyclin repressor-like, C-terminal domain"/>
    <property type="match status" value="1"/>
</dbReference>
<dbReference type="InterPro" id="IPR036271">
    <property type="entry name" value="Tet_transcr_reg_TetR-rel_C_sf"/>
</dbReference>
<evidence type="ECO:0000313" key="5">
    <source>
        <dbReference type="EMBL" id="VAW82550.1"/>
    </source>
</evidence>
<evidence type="ECO:0000256" key="3">
    <source>
        <dbReference type="ARBA" id="ARBA00023163"/>
    </source>
</evidence>
<evidence type="ECO:0000256" key="2">
    <source>
        <dbReference type="ARBA" id="ARBA00023125"/>
    </source>
</evidence>
<evidence type="ECO:0000256" key="1">
    <source>
        <dbReference type="ARBA" id="ARBA00023015"/>
    </source>
</evidence>
<dbReference type="PRINTS" id="PR00455">
    <property type="entry name" value="HTHTETR"/>
</dbReference>
<feature type="domain" description="HTH tetR-type" evidence="4">
    <location>
        <begin position="5"/>
        <end position="65"/>
    </location>
</feature>
<dbReference type="AlphaFoldDB" id="A0A3B0Z0R5"/>
<reference evidence="5" key="1">
    <citation type="submission" date="2018-06" db="EMBL/GenBank/DDBJ databases">
        <authorList>
            <person name="Zhirakovskaya E."/>
        </authorList>
    </citation>
    <scope>NUCLEOTIDE SEQUENCE</scope>
</reference>
<dbReference type="PANTHER" id="PTHR47506:SF1">
    <property type="entry name" value="HTH-TYPE TRANSCRIPTIONAL REGULATOR YJDC"/>
    <property type="match status" value="1"/>
</dbReference>
<accession>A0A3B0Z0R5</accession>